<feature type="chain" id="PRO_5002914657" description="Fimbrial subunit protein C-terminal domain-containing protein" evidence="1">
    <location>
        <begin position="22"/>
        <end position="451"/>
    </location>
</feature>
<evidence type="ECO:0000256" key="1">
    <source>
        <dbReference type="SAM" id="SignalP"/>
    </source>
</evidence>
<feature type="signal peptide" evidence="1">
    <location>
        <begin position="1"/>
        <end position="21"/>
    </location>
</feature>
<accession>C2MCG3</accession>
<reference evidence="2 3" key="1">
    <citation type="submission" date="2009-04" db="EMBL/GenBank/DDBJ databases">
        <authorList>
            <person name="Sebastian Y."/>
            <person name="Madupu R."/>
            <person name="Durkin A.S."/>
            <person name="Torralba M."/>
            <person name="Methe B."/>
            <person name="Sutton G.G."/>
            <person name="Strausberg R.L."/>
            <person name="Nelson K.E."/>
        </authorList>
    </citation>
    <scope>NUCLEOTIDE SEQUENCE [LARGE SCALE GENOMIC DNA]</scope>
    <source>
        <strain evidence="2 3">60-3</strain>
    </source>
</reference>
<sequence>MRSRIQNILLLLASMLLTVVATTSCNNSPKESDQERTLIIKLSSSGSFRAVEEGAKENSYTVDTYTPITLFFYDAQGEPTEPYRVELKSNEDIRKARSADGYEMEVREAVSKVSAVAGVPGIIKPSELDDRKIYSLQGLSGAEAQKDGFLYKVPYVAPKTPVQQDPADQNKLTVTLQPVPNVARLEISGNIEVPFESTQPAVDYIIEKFMKRYSDDQTNYSWLPTPQDVTLRTIGEVTIRGIYVNNYKETPNVDNAHRTRLTDEDWKNGQWTGHNAAMHTLFEGASYATAMNKKQVDAYQIYPGGTTADKAEALDHIIVKVEYKVHTQVGHFNYKVYNKGQQKDVYACTGVEDRGEQTLTRFITIRKFLVTEGGTDNSLVSFDPGKIYRIDLSYLSSLFSTNAKPGIKNTNEITEVTPRPEGTDERPEETTNTIPVSVVDWIHININTELD</sequence>
<gene>
    <name evidence="2" type="ORF">PORUE0001_1278</name>
</gene>
<dbReference type="AlphaFoldDB" id="C2MCG3"/>
<dbReference type="OrthoDB" id="9960504at2"/>
<keyword evidence="1" id="KW-0732">Signal</keyword>
<keyword evidence="3" id="KW-1185">Reference proteome</keyword>
<evidence type="ECO:0000313" key="3">
    <source>
        <dbReference type="Proteomes" id="UP000003303"/>
    </source>
</evidence>
<proteinExistence type="predicted"/>
<comment type="caution">
    <text evidence="2">The sequence shown here is derived from an EMBL/GenBank/DDBJ whole genome shotgun (WGS) entry which is preliminary data.</text>
</comment>
<dbReference type="RefSeq" id="WP_007365552.1">
    <property type="nucleotide sequence ID" value="NZ_ACLR01000176.1"/>
</dbReference>
<dbReference type="EMBL" id="ACLR01000176">
    <property type="protein sequence ID" value="EEK16534.1"/>
    <property type="molecule type" value="Genomic_DNA"/>
</dbReference>
<dbReference type="Proteomes" id="UP000003303">
    <property type="component" value="Unassembled WGS sequence"/>
</dbReference>
<name>C2MCG3_9PORP</name>
<dbReference type="PROSITE" id="PS51257">
    <property type="entry name" value="PROKAR_LIPOPROTEIN"/>
    <property type="match status" value="1"/>
</dbReference>
<organism evidence="2 3">
    <name type="scientific">Porphyromonas uenonis 60-3</name>
    <dbReference type="NCBI Taxonomy" id="596327"/>
    <lineage>
        <taxon>Bacteria</taxon>
        <taxon>Pseudomonadati</taxon>
        <taxon>Bacteroidota</taxon>
        <taxon>Bacteroidia</taxon>
        <taxon>Bacteroidales</taxon>
        <taxon>Porphyromonadaceae</taxon>
        <taxon>Porphyromonas</taxon>
    </lineage>
</organism>
<protein>
    <recommendedName>
        <fullName evidence="4">Fimbrial subunit protein C-terminal domain-containing protein</fullName>
    </recommendedName>
</protein>
<evidence type="ECO:0000313" key="2">
    <source>
        <dbReference type="EMBL" id="EEK16534.1"/>
    </source>
</evidence>
<evidence type="ECO:0008006" key="4">
    <source>
        <dbReference type="Google" id="ProtNLM"/>
    </source>
</evidence>